<evidence type="ECO:0000256" key="2">
    <source>
        <dbReference type="ARBA" id="ARBA00023224"/>
    </source>
</evidence>
<dbReference type="Proteomes" id="UP000053748">
    <property type="component" value="Unassembled WGS sequence"/>
</dbReference>
<dbReference type="PROSITE" id="PS50113">
    <property type="entry name" value="PAC"/>
    <property type="match status" value="1"/>
</dbReference>
<evidence type="ECO:0000259" key="6">
    <source>
        <dbReference type="PROSITE" id="PS50113"/>
    </source>
</evidence>
<dbReference type="InterPro" id="IPR004089">
    <property type="entry name" value="MCPsignal_dom"/>
</dbReference>
<evidence type="ECO:0000313" key="8">
    <source>
        <dbReference type="Proteomes" id="UP000053748"/>
    </source>
</evidence>
<dbReference type="PANTHER" id="PTHR32089:SF112">
    <property type="entry name" value="LYSOZYME-LIKE PROTEIN-RELATED"/>
    <property type="match status" value="1"/>
</dbReference>
<dbReference type="SMART" id="SM00283">
    <property type="entry name" value="MA"/>
    <property type="match status" value="1"/>
</dbReference>
<dbReference type="PROSITE" id="PS50111">
    <property type="entry name" value="CHEMOTAXIS_TRANSDUC_2"/>
    <property type="match status" value="1"/>
</dbReference>
<protein>
    <submittedName>
        <fullName evidence="7">Methyl-accepting chemotaxis protein</fullName>
    </submittedName>
</protein>
<keyword evidence="2 3" id="KW-0807">Transducer</keyword>
<dbReference type="Pfam" id="PF00015">
    <property type="entry name" value="MCPsignal"/>
    <property type="match status" value="1"/>
</dbReference>
<dbReference type="GO" id="GO:0007165">
    <property type="term" value="P:signal transduction"/>
    <property type="evidence" value="ECO:0007669"/>
    <property type="project" value="UniProtKB-KW"/>
</dbReference>
<evidence type="ECO:0000259" key="4">
    <source>
        <dbReference type="PROSITE" id="PS50111"/>
    </source>
</evidence>
<feature type="domain" description="PAC" evidence="6">
    <location>
        <begin position="211"/>
        <end position="263"/>
    </location>
</feature>
<organism evidence="7 8">
    <name type="scientific">Vibrio mimicus</name>
    <dbReference type="NCBI Taxonomy" id="674"/>
    <lineage>
        <taxon>Bacteria</taxon>
        <taxon>Pseudomonadati</taxon>
        <taxon>Pseudomonadota</taxon>
        <taxon>Gammaproteobacteria</taxon>
        <taxon>Vibrionales</taxon>
        <taxon>Vibrionaceae</taxon>
        <taxon>Vibrio</taxon>
    </lineage>
</organism>
<dbReference type="SMART" id="SM00091">
    <property type="entry name" value="PAS"/>
    <property type="match status" value="2"/>
</dbReference>
<accession>A0A2J9VIU2</accession>
<name>A0A2J9VIU2_VIBMI</name>
<proteinExistence type="predicted"/>
<dbReference type="SMART" id="SM00086">
    <property type="entry name" value="PAC"/>
    <property type="match status" value="2"/>
</dbReference>
<evidence type="ECO:0000259" key="5">
    <source>
        <dbReference type="PROSITE" id="PS50112"/>
    </source>
</evidence>
<dbReference type="InterPro" id="IPR001610">
    <property type="entry name" value="PAC"/>
</dbReference>
<keyword evidence="8" id="KW-1185">Reference proteome</keyword>
<dbReference type="GO" id="GO:0006935">
    <property type="term" value="P:chemotaxis"/>
    <property type="evidence" value="ECO:0007669"/>
    <property type="project" value="UniProtKB-ARBA"/>
</dbReference>
<dbReference type="CDD" id="cd00130">
    <property type="entry name" value="PAS"/>
    <property type="match status" value="2"/>
</dbReference>
<reference evidence="7" key="1">
    <citation type="submission" date="2017-12" db="EMBL/GenBank/DDBJ databases">
        <title>FDA dAtabase for Regulatory Grade micrObial Sequences (FDA-ARGOS): Supporting development and validation of Infectious Disease Dx tests.</title>
        <authorList>
            <person name="Hoffmann M."/>
            <person name="Allard M."/>
            <person name="Evans P."/>
            <person name="Brown E."/>
            <person name="Tallon L.J."/>
            <person name="Sadzewicz L."/>
            <person name="Sengamalay N."/>
            <person name="Ott S."/>
            <person name="Godinez A."/>
            <person name="Nagaraj S."/>
            <person name="Vavikolanu K."/>
            <person name="Aluvathingal J."/>
            <person name="Nadendla S."/>
            <person name="Hobson J."/>
            <person name="Sichtig H."/>
        </authorList>
    </citation>
    <scope>NUCLEOTIDE SEQUENCE [LARGE SCALE GENOMIC DNA]</scope>
    <source>
        <strain evidence="7">FDAARGOS_113</strain>
    </source>
</reference>
<dbReference type="SUPFAM" id="SSF55785">
    <property type="entry name" value="PYP-like sensor domain (PAS domain)"/>
    <property type="match status" value="2"/>
</dbReference>
<evidence type="ECO:0000313" key="7">
    <source>
        <dbReference type="EMBL" id="PNM63681.1"/>
    </source>
</evidence>
<dbReference type="InterPro" id="IPR035965">
    <property type="entry name" value="PAS-like_dom_sf"/>
</dbReference>
<evidence type="ECO:0000256" key="3">
    <source>
        <dbReference type="PROSITE-ProRule" id="PRU00284"/>
    </source>
</evidence>
<dbReference type="EMBL" id="LOSJ02000001">
    <property type="protein sequence ID" value="PNM63681.1"/>
    <property type="molecule type" value="Genomic_DNA"/>
</dbReference>
<sequence length="431" mass="48174">MWWGKKDVVDTKNNDISIYNAAFHRAVYTQVPYIEFSPDGYILDVNDHLLRMFGYEKQEVIGKHHKELCFPEDVITAEYKKLWSELRQGKSQRGRFIRKSKSNKAVWLEATYFPTIIDGQVVKVAKLASDVTEQQSQLERNQALIAALDKSLAVIDFDPEGNILAANNNFLICFGYRLDDVISKHHRMFCDSDFYREHPDFWSELASGEIKQGLFKRIDRHGQQIWLEATYNPIYNHEGKVVKIIKIASNITERVERANLIKEAATKACSIANDTVESSNKGHDVIRKLLSATNSVTLSVGHVSEQISMLNTQSKDIESIISTISGIADQTNLLALNAAIEAARAGEQGRGFAVVADEVRQLAGRTSSSADEIVTVIRKNSDIASKITKTVETVSKNASEGQLQANDIASVIDEIMHDANSVSETVQKLSL</sequence>
<dbReference type="SUPFAM" id="SSF58104">
    <property type="entry name" value="Methyl-accepting chemotaxis protein (MCP) signaling domain"/>
    <property type="match status" value="1"/>
</dbReference>
<dbReference type="InterPro" id="IPR000700">
    <property type="entry name" value="PAS-assoc_C"/>
</dbReference>
<dbReference type="AlphaFoldDB" id="A0A2J9VIU2"/>
<dbReference type="InterPro" id="IPR013656">
    <property type="entry name" value="PAS_4"/>
</dbReference>
<dbReference type="RefSeq" id="WP_000270225.1">
    <property type="nucleotide sequence ID" value="NZ_CAWMSS010000002.1"/>
</dbReference>
<dbReference type="OrthoDB" id="9765776at2"/>
<dbReference type="Gene3D" id="3.30.450.20">
    <property type="entry name" value="PAS domain"/>
    <property type="match status" value="2"/>
</dbReference>
<evidence type="ECO:0000256" key="1">
    <source>
        <dbReference type="ARBA" id="ARBA00004370"/>
    </source>
</evidence>
<dbReference type="Pfam" id="PF13426">
    <property type="entry name" value="PAS_9"/>
    <property type="match status" value="1"/>
</dbReference>
<dbReference type="PANTHER" id="PTHR32089">
    <property type="entry name" value="METHYL-ACCEPTING CHEMOTAXIS PROTEIN MCPB"/>
    <property type="match status" value="1"/>
</dbReference>
<comment type="subcellular location">
    <subcellularLocation>
        <location evidence="1">Membrane</location>
    </subcellularLocation>
</comment>
<dbReference type="GO" id="GO:0016020">
    <property type="term" value="C:membrane"/>
    <property type="evidence" value="ECO:0007669"/>
    <property type="project" value="UniProtKB-SubCell"/>
</dbReference>
<comment type="caution">
    <text evidence="7">The sequence shown here is derived from an EMBL/GenBank/DDBJ whole genome shotgun (WGS) entry which is preliminary data.</text>
</comment>
<gene>
    <name evidence="7" type="ORF">AL544_001490</name>
</gene>
<dbReference type="Gene3D" id="1.10.287.950">
    <property type="entry name" value="Methyl-accepting chemotaxis protein"/>
    <property type="match status" value="1"/>
</dbReference>
<dbReference type="NCBIfam" id="TIGR00229">
    <property type="entry name" value="sensory_box"/>
    <property type="match status" value="2"/>
</dbReference>
<dbReference type="PROSITE" id="PS50112">
    <property type="entry name" value="PAS"/>
    <property type="match status" value="1"/>
</dbReference>
<feature type="domain" description="PAS" evidence="5">
    <location>
        <begin position="39"/>
        <end position="73"/>
    </location>
</feature>
<dbReference type="InterPro" id="IPR000014">
    <property type="entry name" value="PAS"/>
</dbReference>
<dbReference type="Pfam" id="PF08448">
    <property type="entry name" value="PAS_4"/>
    <property type="match status" value="1"/>
</dbReference>
<feature type="domain" description="Methyl-accepting transducer" evidence="4">
    <location>
        <begin position="243"/>
        <end position="431"/>
    </location>
</feature>